<feature type="region of interest" description="Disordered" evidence="1">
    <location>
        <begin position="19"/>
        <end position="60"/>
    </location>
</feature>
<dbReference type="Proteomes" id="UP000548582">
    <property type="component" value="Unassembled WGS sequence"/>
</dbReference>
<dbReference type="PANTHER" id="PTHR36505:SF1">
    <property type="entry name" value="BLR1072 PROTEIN"/>
    <property type="match status" value="1"/>
</dbReference>
<gene>
    <name evidence="4" type="ORF">GWK16_17055</name>
</gene>
<comment type="caution">
    <text evidence="4">The sequence shown here is derived from an EMBL/GenBank/DDBJ whole genome shotgun (WGS) entry which is preliminary data.</text>
</comment>
<dbReference type="PANTHER" id="PTHR36505">
    <property type="entry name" value="BLR1072 PROTEIN"/>
    <property type="match status" value="1"/>
</dbReference>
<dbReference type="InterPro" id="IPR011033">
    <property type="entry name" value="PRC_barrel-like_sf"/>
</dbReference>
<dbReference type="SUPFAM" id="SSF50346">
    <property type="entry name" value="PRC-barrel domain"/>
    <property type="match status" value="1"/>
</dbReference>
<evidence type="ECO:0000313" key="4">
    <source>
        <dbReference type="EMBL" id="NMJ42959.1"/>
    </source>
</evidence>
<evidence type="ECO:0000256" key="1">
    <source>
        <dbReference type="SAM" id="MobiDB-lite"/>
    </source>
</evidence>
<dbReference type="EMBL" id="JABBKX010000006">
    <property type="protein sequence ID" value="NMJ42959.1"/>
    <property type="molecule type" value="Genomic_DNA"/>
</dbReference>
<feature type="compositionally biased region" description="Pro residues" evidence="1">
    <location>
        <begin position="26"/>
        <end position="42"/>
    </location>
</feature>
<organism evidence="4 5">
    <name type="scientific">Neoroseomonas marina</name>
    <dbReference type="NCBI Taxonomy" id="1232220"/>
    <lineage>
        <taxon>Bacteria</taxon>
        <taxon>Pseudomonadati</taxon>
        <taxon>Pseudomonadota</taxon>
        <taxon>Alphaproteobacteria</taxon>
        <taxon>Acetobacterales</taxon>
        <taxon>Acetobacteraceae</taxon>
        <taxon>Neoroseomonas</taxon>
    </lineage>
</organism>
<dbReference type="RefSeq" id="WP_170055193.1">
    <property type="nucleotide sequence ID" value="NZ_JABBKX010000006.1"/>
</dbReference>
<keyword evidence="2" id="KW-0732">Signal</keyword>
<evidence type="ECO:0000259" key="3">
    <source>
        <dbReference type="Pfam" id="PF05239"/>
    </source>
</evidence>
<dbReference type="AlphaFoldDB" id="A0A848EH71"/>
<dbReference type="Pfam" id="PF05239">
    <property type="entry name" value="PRC"/>
    <property type="match status" value="1"/>
</dbReference>
<protein>
    <submittedName>
        <fullName evidence="4">PRC-barrel domain containing protein</fullName>
    </submittedName>
</protein>
<feature type="domain" description="PRC-barrel" evidence="3">
    <location>
        <begin position="61"/>
        <end position="117"/>
    </location>
</feature>
<dbReference type="InterPro" id="IPR027275">
    <property type="entry name" value="PRC-brl_dom"/>
</dbReference>
<feature type="chain" id="PRO_5032778889" evidence="2">
    <location>
        <begin position="23"/>
        <end position="152"/>
    </location>
</feature>
<evidence type="ECO:0000256" key="2">
    <source>
        <dbReference type="SAM" id="SignalP"/>
    </source>
</evidence>
<evidence type="ECO:0000313" key="5">
    <source>
        <dbReference type="Proteomes" id="UP000548582"/>
    </source>
</evidence>
<accession>A0A848EH71</accession>
<sequence length="152" mass="15742">MKTLTTMLAVSGILAGPGLAQAQPTPATPPPQRPAPMPPATVPAPQAGTPQASVPAPAAEARRASRIIGANVVNEQNRTIGSVDDLMLSPTGGPVTAVLSVGGFLGIGEQYVTVPISELRWSTEHGRWMLPGATAESLKARPAFTYPDTDRR</sequence>
<reference evidence="4 5" key="1">
    <citation type="submission" date="2020-03" db="EMBL/GenBank/DDBJ databases">
        <authorList>
            <person name="Sun Q."/>
        </authorList>
    </citation>
    <scope>NUCLEOTIDE SEQUENCE [LARGE SCALE GENOMIC DNA]</scope>
    <source>
        <strain evidence="4 5">JC162</strain>
    </source>
</reference>
<feature type="compositionally biased region" description="Low complexity" evidence="1">
    <location>
        <begin position="43"/>
        <end position="59"/>
    </location>
</feature>
<feature type="signal peptide" evidence="2">
    <location>
        <begin position="1"/>
        <end position="22"/>
    </location>
</feature>
<name>A0A848EH71_9PROT</name>
<proteinExistence type="predicted"/>
<dbReference type="Gene3D" id="2.30.30.240">
    <property type="entry name" value="PRC-barrel domain"/>
    <property type="match status" value="1"/>
</dbReference>
<keyword evidence="5" id="KW-1185">Reference proteome</keyword>